<dbReference type="EC" id="7.6.2.9" evidence="4"/>
<evidence type="ECO:0000313" key="6">
    <source>
        <dbReference type="EMBL" id="GGA29029.1"/>
    </source>
</evidence>
<dbReference type="InterPro" id="IPR003439">
    <property type="entry name" value="ABC_transporter-like_ATP-bd"/>
</dbReference>
<dbReference type="PROSITE" id="PS50893">
    <property type="entry name" value="ABC_TRANSPORTER_2"/>
    <property type="match status" value="1"/>
</dbReference>
<keyword evidence="7" id="KW-1185">Reference proteome</keyword>
<dbReference type="Gene3D" id="2.40.50.140">
    <property type="entry name" value="Nucleic acid-binding proteins"/>
    <property type="match status" value="1"/>
</dbReference>
<dbReference type="SMART" id="SM00382">
    <property type="entry name" value="AAA"/>
    <property type="match status" value="1"/>
</dbReference>
<dbReference type="InterPro" id="IPR017871">
    <property type="entry name" value="ABC_transporter-like_CS"/>
</dbReference>
<organism evidence="6 7">
    <name type="scientific">Sediminivirga luteola</name>
    <dbReference type="NCBI Taxonomy" id="1774748"/>
    <lineage>
        <taxon>Bacteria</taxon>
        <taxon>Bacillati</taxon>
        <taxon>Actinomycetota</taxon>
        <taxon>Actinomycetes</taxon>
        <taxon>Micrococcales</taxon>
        <taxon>Brevibacteriaceae</taxon>
        <taxon>Sediminivirga</taxon>
    </lineage>
</organism>
<dbReference type="GO" id="GO:0015418">
    <property type="term" value="F:ABC-type quaternary ammonium compound transporting activity"/>
    <property type="evidence" value="ECO:0007669"/>
    <property type="project" value="UniProtKB-EC"/>
</dbReference>
<keyword evidence="3" id="KW-0067">ATP-binding</keyword>
<dbReference type="GO" id="GO:0016887">
    <property type="term" value="F:ATP hydrolysis activity"/>
    <property type="evidence" value="ECO:0007669"/>
    <property type="project" value="InterPro"/>
</dbReference>
<dbReference type="AlphaFoldDB" id="A0A8J2U1C5"/>
<keyword evidence="2" id="KW-0547">Nucleotide-binding</keyword>
<dbReference type="GO" id="GO:0005524">
    <property type="term" value="F:ATP binding"/>
    <property type="evidence" value="ECO:0007669"/>
    <property type="project" value="UniProtKB-KW"/>
</dbReference>
<dbReference type="SUPFAM" id="SSF52540">
    <property type="entry name" value="P-loop containing nucleoside triphosphate hydrolases"/>
    <property type="match status" value="1"/>
</dbReference>
<dbReference type="PANTHER" id="PTHR42781:SF4">
    <property type="entry name" value="SPERMIDINE_PUTRESCINE IMPORT ATP-BINDING PROTEIN POTA"/>
    <property type="match status" value="1"/>
</dbReference>
<dbReference type="EMBL" id="BMFY01000031">
    <property type="protein sequence ID" value="GGA29029.1"/>
    <property type="molecule type" value="Genomic_DNA"/>
</dbReference>
<dbReference type="Proteomes" id="UP000616114">
    <property type="component" value="Unassembled WGS sequence"/>
</dbReference>
<feature type="domain" description="ABC transporter" evidence="5">
    <location>
        <begin position="25"/>
        <end position="255"/>
    </location>
</feature>
<sequence>MPTMSQTRDAARDPGAVSTVEGAGIEITSAVKQYGGMRALDGVDLSVRPGEFVALLGPSGSGKTTLLMALAGFVDLDAGEVTIGGTPQTRVPPYKRNLGMVFQRYALFPHLTVEKNIAYPLRNRRWSRDAKKQAIAEVLELTDMSHLAGRKVHQLSGGQQQRVALARALVYKPPVLLMDEPLGALDRKLREQVQLEIRKIHRVLGTTIIFVTHDQGEAMSMADRIAVMNHGQILQTDTPEELYNRPVDEFVAAFVGKMNFFLRDPAGQDRPVDADAALDSANTGENQRFGIRPERTAIAAPGNGLDGQVTEVIFEGSMRHVLVDVGGITVRVQESPEEPRRSLGDTVSIRWRKESEISFAQQEN</sequence>
<evidence type="ECO:0000256" key="3">
    <source>
        <dbReference type="ARBA" id="ARBA00022840"/>
    </source>
</evidence>
<dbReference type="InterPro" id="IPR050093">
    <property type="entry name" value="ABC_SmlMolc_Importer"/>
</dbReference>
<dbReference type="FunFam" id="3.40.50.300:FF:000425">
    <property type="entry name" value="Probable ABC transporter, ATP-binding subunit"/>
    <property type="match status" value="1"/>
</dbReference>
<gene>
    <name evidence="6" type="ORF">GCM10011333_34570</name>
</gene>
<evidence type="ECO:0000256" key="1">
    <source>
        <dbReference type="ARBA" id="ARBA00022448"/>
    </source>
</evidence>
<proteinExistence type="predicted"/>
<dbReference type="Gene3D" id="2.40.50.100">
    <property type="match status" value="1"/>
</dbReference>
<dbReference type="Gene3D" id="3.40.50.300">
    <property type="entry name" value="P-loop containing nucleotide triphosphate hydrolases"/>
    <property type="match status" value="1"/>
</dbReference>
<dbReference type="Pfam" id="PF00005">
    <property type="entry name" value="ABC_tran"/>
    <property type="match status" value="1"/>
</dbReference>
<protein>
    <recommendedName>
        <fullName evidence="4">ABC-type quaternary amine transporter</fullName>
        <ecNumber evidence="4">7.6.2.9</ecNumber>
    </recommendedName>
</protein>
<dbReference type="GO" id="GO:0043190">
    <property type="term" value="C:ATP-binding cassette (ABC) transporter complex"/>
    <property type="evidence" value="ECO:0007669"/>
    <property type="project" value="InterPro"/>
</dbReference>
<reference evidence="6" key="1">
    <citation type="journal article" date="2014" name="Int. J. Syst. Evol. Microbiol.">
        <title>Complete genome sequence of Corynebacterium casei LMG S-19264T (=DSM 44701T), isolated from a smear-ripened cheese.</title>
        <authorList>
            <consortium name="US DOE Joint Genome Institute (JGI-PGF)"/>
            <person name="Walter F."/>
            <person name="Albersmeier A."/>
            <person name="Kalinowski J."/>
            <person name="Ruckert C."/>
        </authorList>
    </citation>
    <scope>NUCLEOTIDE SEQUENCE</scope>
    <source>
        <strain evidence="6">CGMCC 1.12785</strain>
    </source>
</reference>
<dbReference type="InterPro" id="IPR027417">
    <property type="entry name" value="P-loop_NTPase"/>
</dbReference>
<dbReference type="Pfam" id="PF08402">
    <property type="entry name" value="TOBE_2"/>
    <property type="match status" value="1"/>
</dbReference>
<evidence type="ECO:0000313" key="7">
    <source>
        <dbReference type="Proteomes" id="UP000616114"/>
    </source>
</evidence>
<dbReference type="SUPFAM" id="SSF50331">
    <property type="entry name" value="MOP-like"/>
    <property type="match status" value="1"/>
</dbReference>
<dbReference type="InterPro" id="IPR003593">
    <property type="entry name" value="AAA+_ATPase"/>
</dbReference>
<keyword evidence="1" id="KW-0813">Transport</keyword>
<evidence type="ECO:0000256" key="4">
    <source>
        <dbReference type="ARBA" id="ARBA00066388"/>
    </source>
</evidence>
<dbReference type="InterPro" id="IPR013611">
    <property type="entry name" value="Transp-assoc_OB_typ2"/>
</dbReference>
<dbReference type="InterPro" id="IPR008995">
    <property type="entry name" value="Mo/tungstate-bd_C_term_dom"/>
</dbReference>
<dbReference type="PROSITE" id="PS00211">
    <property type="entry name" value="ABC_TRANSPORTER_1"/>
    <property type="match status" value="1"/>
</dbReference>
<reference evidence="6" key="2">
    <citation type="submission" date="2020-09" db="EMBL/GenBank/DDBJ databases">
        <authorList>
            <person name="Sun Q."/>
            <person name="Zhou Y."/>
        </authorList>
    </citation>
    <scope>NUCLEOTIDE SEQUENCE</scope>
    <source>
        <strain evidence="6">CGMCC 1.12785</strain>
    </source>
</reference>
<evidence type="ECO:0000256" key="2">
    <source>
        <dbReference type="ARBA" id="ARBA00022741"/>
    </source>
</evidence>
<dbReference type="InterPro" id="IPR012340">
    <property type="entry name" value="NA-bd_OB-fold"/>
</dbReference>
<name>A0A8J2U1C5_9MICO</name>
<dbReference type="PANTHER" id="PTHR42781">
    <property type="entry name" value="SPERMIDINE/PUTRESCINE IMPORT ATP-BINDING PROTEIN POTA"/>
    <property type="match status" value="1"/>
</dbReference>
<accession>A0A8J2U1C5</accession>
<evidence type="ECO:0000259" key="5">
    <source>
        <dbReference type="PROSITE" id="PS50893"/>
    </source>
</evidence>
<comment type="caution">
    <text evidence="6">The sequence shown here is derived from an EMBL/GenBank/DDBJ whole genome shotgun (WGS) entry which is preliminary data.</text>
</comment>